<dbReference type="Gene3D" id="1.10.287.950">
    <property type="entry name" value="Methyl-accepting chemotaxis protein"/>
    <property type="match status" value="1"/>
</dbReference>
<comment type="similarity">
    <text evidence="3">Belongs to the methyl-accepting chemotaxis (MCP) protein family.</text>
</comment>
<accession>A0A7C9IUS4</accession>
<dbReference type="GO" id="GO:0006935">
    <property type="term" value="P:chemotaxis"/>
    <property type="evidence" value="ECO:0007669"/>
    <property type="project" value="UniProtKB-KW"/>
</dbReference>
<sequence>MRNIKLGVKLVGGFLITAGITLIVGLVGLSGLSVVTDRLNTVSDVNLPAVRDLQHIKIAGESVRVAQRSLLIPGLEPKDRQRQFDNVASLRESYRKSWDEYEKLPKSPEAERLWREFGPTWQEWVKINNGIFELARQWDKSGIDDPSALRHKIEQFRGDHYKLLSDAYALALAGTPLVGGDSSTQCNFGKWLDAGGHSLANPVFKKALEELRPVHEKLHRGVLRLKELAGKKAPREELLAVLNAEIHVPVELTVAQFNRMNDEVARVEAIYATMRQEAMVTVREKQVRCFEILDKLMAVSGAEAEASQADGEQAAARARIFSLSGIGVGVALALLLGVVISRMITRPILIGVRAAEGLASGDLNQTIDIDQKDEVGDLAAALRHMVQKLREVVGQVQGGAENVASGSEELSATTQSLSQGATEQAASVEEISSSMEEMAANIRQNADNSRQTEQIALKTAEDAQSGGAAVAQTVTAMKQIAAKIGIIEEIARQTNLLALNAAIEAARAGEHGKGFAVVAAEVRKLAERSGNAAGEISHLSSSSVAIAEKAGELLARIVPDIQRTAELIQEITASSVEQNSGAEQVNRAIQQLDQVVQQNASASEEMASTAEELSSQALQLQETVSYFHLDSLPRSSQARPKALAAGSRPQARPSAAHKGTTRPAATDEDEFTRF</sequence>
<evidence type="ECO:0000256" key="5">
    <source>
        <dbReference type="SAM" id="Coils"/>
    </source>
</evidence>
<evidence type="ECO:0000256" key="1">
    <source>
        <dbReference type="ARBA" id="ARBA00004370"/>
    </source>
</evidence>
<dbReference type="CDD" id="cd11386">
    <property type="entry name" value="MCP_signal"/>
    <property type="match status" value="1"/>
</dbReference>
<evidence type="ECO:0000313" key="11">
    <source>
        <dbReference type="Proteomes" id="UP000482487"/>
    </source>
</evidence>
<dbReference type="OrthoDB" id="5342522at2"/>
<name>A0A7C9IUS4_9BACT</name>
<proteinExistence type="inferred from homology"/>
<dbReference type="PANTHER" id="PTHR43531:SF11">
    <property type="entry name" value="METHYL-ACCEPTING CHEMOTAXIS PROTEIN 3"/>
    <property type="match status" value="1"/>
</dbReference>
<dbReference type="EMBL" id="WVUD01000021">
    <property type="protein sequence ID" value="MYL83900.1"/>
    <property type="molecule type" value="Genomic_DNA"/>
</dbReference>
<dbReference type="GO" id="GO:0004888">
    <property type="term" value="F:transmembrane signaling receptor activity"/>
    <property type="evidence" value="ECO:0007669"/>
    <property type="project" value="InterPro"/>
</dbReference>
<feature type="domain" description="HAMP" evidence="9">
    <location>
        <begin position="342"/>
        <end position="394"/>
    </location>
</feature>
<dbReference type="InterPro" id="IPR003660">
    <property type="entry name" value="HAMP_dom"/>
</dbReference>
<feature type="region of interest" description="Disordered" evidence="6">
    <location>
        <begin position="633"/>
        <end position="674"/>
    </location>
</feature>
<dbReference type="Gene3D" id="1.20.120.30">
    <property type="entry name" value="Aspartate receptor, ligand-binding domain"/>
    <property type="match status" value="1"/>
</dbReference>
<comment type="subcellular location">
    <subcellularLocation>
        <location evidence="1">Membrane</location>
    </subcellularLocation>
</comment>
<keyword evidence="7" id="KW-0472">Membrane</keyword>
<dbReference type="SMART" id="SM00283">
    <property type="entry name" value="MA"/>
    <property type="match status" value="1"/>
</dbReference>
<organism evidence="10 11">
    <name type="scientific">Solidesulfovibrio aerotolerans</name>
    <dbReference type="NCBI Taxonomy" id="295255"/>
    <lineage>
        <taxon>Bacteria</taxon>
        <taxon>Pseudomonadati</taxon>
        <taxon>Thermodesulfobacteriota</taxon>
        <taxon>Desulfovibrionia</taxon>
        <taxon>Desulfovibrionales</taxon>
        <taxon>Desulfovibrionaceae</taxon>
        <taxon>Solidesulfovibrio</taxon>
    </lineage>
</organism>
<keyword evidence="5" id="KW-0175">Coiled coil</keyword>
<dbReference type="PROSITE" id="PS50885">
    <property type="entry name" value="HAMP"/>
    <property type="match status" value="1"/>
</dbReference>
<dbReference type="PROSITE" id="PS50111">
    <property type="entry name" value="CHEMOTAXIS_TRANSDUC_2"/>
    <property type="match status" value="1"/>
</dbReference>
<evidence type="ECO:0000256" key="6">
    <source>
        <dbReference type="SAM" id="MobiDB-lite"/>
    </source>
</evidence>
<dbReference type="PANTHER" id="PTHR43531">
    <property type="entry name" value="PROTEIN ICFG"/>
    <property type="match status" value="1"/>
</dbReference>
<dbReference type="SMART" id="SM00304">
    <property type="entry name" value="HAMP"/>
    <property type="match status" value="1"/>
</dbReference>
<dbReference type="CDD" id="cd06225">
    <property type="entry name" value="HAMP"/>
    <property type="match status" value="1"/>
</dbReference>
<dbReference type="GO" id="GO:0005886">
    <property type="term" value="C:plasma membrane"/>
    <property type="evidence" value="ECO:0007669"/>
    <property type="project" value="TreeGrafter"/>
</dbReference>
<evidence type="ECO:0000259" key="8">
    <source>
        <dbReference type="PROSITE" id="PS50111"/>
    </source>
</evidence>
<dbReference type="InterPro" id="IPR051310">
    <property type="entry name" value="MCP_chemotaxis"/>
</dbReference>
<evidence type="ECO:0000256" key="3">
    <source>
        <dbReference type="ARBA" id="ARBA00029447"/>
    </source>
</evidence>
<dbReference type="Pfam" id="PF00672">
    <property type="entry name" value="HAMP"/>
    <property type="match status" value="1"/>
</dbReference>
<dbReference type="Pfam" id="PF00015">
    <property type="entry name" value="MCPsignal"/>
    <property type="match status" value="1"/>
</dbReference>
<feature type="domain" description="Methyl-accepting transducer" evidence="8">
    <location>
        <begin position="399"/>
        <end position="614"/>
    </location>
</feature>
<keyword evidence="7" id="KW-1133">Transmembrane helix</keyword>
<dbReference type="Pfam" id="PF12729">
    <property type="entry name" value="4HB_MCP_1"/>
    <property type="match status" value="1"/>
</dbReference>
<evidence type="ECO:0000259" key="9">
    <source>
        <dbReference type="PROSITE" id="PS50885"/>
    </source>
</evidence>
<dbReference type="InterPro" id="IPR004090">
    <property type="entry name" value="Chemotax_Me-accpt_rcpt"/>
</dbReference>
<evidence type="ECO:0000256" key="7">
    <source>
        <dbReference type="SAM" id="Phobius"/>
    </source>
</evidence>
<dbReference type="AlphaFoldDB" id="A0A7C9IUS4"/>
<dbReference type="InterPro" id="IPR025991">
    <property type="entry name" value="Chemoreceptor_zinc-bind_dom"/>
</dbReference>
<dbReference type="FunFam" id="1.10.287.950:FF:000001">
    <property type="entry name" value="Methyl-accepting chemotaxis sensory transducer"/>
    <property type="match status" value="1"/>
</dbReference>
<dbReference type="InterPro" id="IPR004089">
    <property type="entry name" value="MCPsignal_dom"/>
</dbReference>
<dbReference type="PRINTS" id="PR00260">
    <property type="entry name" value="CHEMTRNSDUCR"/>
</dbReference>
<keyword evidence="11" id="KW-1185">Reference proteome</keyword>
<dbReference type="Pfam" id="PF13682">
    <property type="entry name" value="CZB"/>
    <property type="match status" value="1"/>
</dbReference>
<evidence type="ECO:0000256" key="2">
    <source>
        <dbReference type="ARBA" id="ARBA00022500"/>
    </source>
</evidence>
<evidence type="ECO:0000256" key="4">
    <source>
        <dbReference type="PROSITE-ProRule" id="PRU00284"/>
    </source>
</evidence>
<keyword evidence="4" id="KW-0807">Transducer</keyword>
<reference evidence="10 11" key="1">
    <citation type="submission" date="2020-01" db="EMBL/GenBank/DDBJ databases">
        <title>Genome sequence of Desulfovibrio aerotolerans DSM 16695(T).</title>
        <authorList>
            <person name="Karnachuk O."/>
            <person name="Avakyan M."/>
            <person name="Mardanov A."/>
            <person name="Kadnikov V."/>
            <person name="Ravin N."/>
        </authorList>
    </citation>
    <scope>NUCLEOTIDE SEQUENCE [LARGE SCALE GENOMIC DNA]</scope>
    <source>
        <strain evidence="10 11">DSM 16695</strain>
    </source>
</reference>
<evidence type="ECO:0000313" key="10">
    <source>
        <dbReference type="EMBL" id="MYL83900.1"/>
    </source>
</evidence>
<gene>
    <name evidence="10" type="ORF">GTA51_12250</name>
</gene>
<dbReference type="InterPro" id="IPR024478">
    <property type="entry name" value="HlyB_4HB_MCP"/>
</dbReference>
<dbReference type="RefSeq" id="WP_160961463.1">
    <property type="nucleotide sequence ID" value="NZ_WVUD01000021.1"/>
</dbReference>
<dbReference type="Proteomes" id="UP000482487">
    <property type="component" value="Unassembled WGS sequence"/>
</dbReference>
<feature type="transmembrane region" description="Helical" evidence="7">
    <location>
        <begin position="320"/>
        <end position="340"/>
    </location>
</feature>
<keyword evidence="2" id="KW-0145">Chemotaxis</keyword>
<protein>
    <submittedName>
        <fullName evidence="10">HAMP domain-containing protein</fullName>
    </submittedName>
</protein>
<feature type="coiled-coil region" evidence="5">
    <location>
        <begin position="585"/>
        <end position="612"/>
    </location>
</feature>
<dbReference type="SUPFAM" id="SSF58104">
    <property type="entry name" value="Methyl-accepting chemotaxis protein (MCP) signaling domain"/>
    <property type="match status" value="1"/>
</dbReference>
<comment type="caution">
    <text evidence="10">The sequence shown here is derived from an EMBL/GenBank/DDBJ whole genome shotgun (WGS) entry which is preliminary data.</text>
</comment>
<feature type="transmembrane region" description="Helical" evidence="7">
    <location>
        <begin position="12"/>
        <end position="35"/>
    </location>
</feature>
<dbReference type="GO" id="GO:0007165">
    <property type="term" value="P:signal transduction"/>
    <property type="evidence" value="ECO:0007669"/>
    <property type="project" value="UniProtKB-KW"/>
</dbReference>
<keyword evidence="7" id="KW-0812">Transmembrane</keyword>